<feature type="transmembrane region" description="Helical" evidence="7">
    <location>
        <begin position="85"/>
        <end position="108"/>
    </location>
</feature>
<evidence type="ECO:0000256" key="5">
    <source>
        <dbReference type="ARBA" id="ARBA00022989"/>
    </source>
</evidence>
<dbReference type="EC" id="3.4.21.105" evidence="9"/>
<feature type="transmembrane region" description="Helical" evidence="7">
    <location>
        <begin position="220"/>
        <end position="237"/>
    </location>
</feature>
<evidence type="ECO:0000256" key="7">
    <source>
        <dbReference type="SAM" id="Phobius"/>
    </source>
</evidence>
<dbReference type="AlphaFoldDB" id="A0A0B7IIR4"/>
<dbReference type="RefSeq" id="WP_041986325.1">
    <property type="nucleotide sequence ID" value="NZ_JBIUQU010000005.1"/>
</dbReference>
<evidence type="ECO:0000256" key="3">
    <source>
        <dbReference type="ARBA" id="ARBA00022692"/>
    </source>
</evidence>
<sequence>MERITQAIKHLIIINIVLFFVAELGLVLHLKELMAIWYFQNPNFHLWQFVTHMFMHGDLMHLFFNMYALWAFGTPLESIWGKQKFLFFYFSCGIGAALMHLGVNYYYYQQGVEALTAVGIPLENINELAAEGKYLVAWSDIVSMSTLKNMVEAYAIPAVGASGAIYGILVAFGMMFPEARLMLFLLPIPIKAKYFIPILVGIDLFSGVTGFSIFGGNVAHFAHVGGALIGFIIMWYWKKNSFNHHRWDK</sequence>
<evidence type="ECO:0000256" key="4">
    <source>
        <dbReference type="ARBA" id="ARBA00022801"/>
    </source>
</evidence>
<evidence type="ECO:0000259" key="8">
    <source>
        <dbReference type="Pfam" id="PF01694"/>
    </source>
</evidence>
<dbReference type="InterPro" id="IPR050925">
    <property type="entry name" value="Rhomboid_protease_S54"/>
</dbReference>
<comment type="subcellular location">
    <subcellularLocation>
        <location evidence="1">Membrane</location>
        <topology evidence="1">Multi-pass membrane protein</topology>
    </subcellularLocation>
</comment>
<reference evidence="10" key="1">
    <citation type="submission" date="2015-01" db="EMBL/GenBank/DDBJ databases">
        <authorList>
            <person name="MANFREDI Pablo"/>
        </authorList>
    </citation>
    <scope>NUCLEOTIDE SEQUENCE [LARGE SCALE GENOMIC DNA]</scope>
    <source>
        <strain evidence="10">Cc11</strain>
    </source>
</reference>
<evidence type="ECO:0000256" key="6">
    <source>
        <dbReference type="ARBA" id="ARBA00023136"/>
    </source>
</evidence>
<feature type="transmembrane region" description="Helical" evidence="7">
    <location>
        <begin position="50"/>
        <end position="73"/>
    </location>
</feature>
<accession>A0A0B7IIR4</accession>
<gene>
    <name evidence="9" type="ORF">CCAN11_2150015</name>
</gene>
<feature type="transmembrane region" description="Helical" evidence="7">
    <location>
        <begin position="153"/>
        <end position="173"/>
    </location>
</feature>
<keyword evidence="3 7" id="KW-0812">Transmembrane</keyword>
<dbReference type="Pfam" id="PF01694">
    <property type="entry name" value="Rhomboid"/>
    <property type="match status" value="1"/>
</dbReference>
<dbReference type="GO" id="GO:0004252">
    <property type="term" value="F:serine-type endopeptidase activity"/>
    <property type="evidence" value="ECO:0007669"/>
    <property type="project" value="InterPro"/>
</dbReference>
<keyword evidence="6 7" id="KW-0472">Membrane</keyword>
<dbReference type="PANTHER" id="PTHR43731:SF14">
    <property type="entry name" value="PRESENILIN-ASSOCIATED RHOMBOID-LIKE PROTEIN, MITOCHONDRIAL"/>
    <property type="match status" value="1"/>
</dbReference>
<comment type="similarity">
    <text evidence="2">Belongs to the peptidase S54 family.</text>
</comment>
<dbReference type="InterPro" id="IPR022764">
    <property type="entry name" value="Peptidase_S54_rhomboid_dom"/>
</dbReference>
<dbReference type="Proteomes" id="UP000039370">
    <property type="component" value="Unassembled WGS sequence"/>
</dbReference>
<name>A0A0B7IIR4_9FLAO</name>
<evidence type="ECO:0000256" key="2">
    <source>
        <dbReference type="ARBA" id="ARBA00009045"/>
    </source>
</evidence>
<organism evidence="9 10">
    <name type="scientific">Capnocytophaga canimorsus</name>
    <dbReference type="NCBI Taxonomy" id="28188"/>
    <lineage>
        <taxon>Bacteria</taxon>
        <taxon>Pseudomonadati</taxon>
        <taxon>Bacteroidota</taxon>
        <taxon>Flavobacteriia</taxon>
        <taxon>Flavobacteriales</taxon>
        <taxon>Flavobacteriaceae</taxon>
        <taxon>Capnocytophaga</taxon>
    </lineage>
</organism>
<protein>
    <submittedName>
        <fullName evidence="9">Putative Rhomboid protease</fullName>
        <ecNumber evidence="9">3.4.21.105</ecNumber>
    </submittedName>
</protein>
<dbReference type="MEROPS" id="S54.025"/>
<keyword evidence="4 9" id="KW-0378">Hydrolase</keyword>
<dbReference type="PANTHER" id="PTHR43731">
    <property type="entry name" value="RHOMBOID PROTEASE"/>
    <property type="match status" value="1"/>
</dbReference>
<keyword evidence="5 7" id="KW-1133">Transmembrane helix</keyword>
<feature type="transmembrane region" description="Helical" evidence="7">
    <location>
        <begin position="194"/>
        <end position="214"/>
    </location>
</feature>
<feature type="transmembrane region" description="Helical" evidence="7">
    <location>
        <begin position="12"/>
        <end position="30"/>
    </location>
</feature>
<feature type="domain" description="Peptidase S54 rhomboid" evidence="8">
    <location>
        <begin position="45"/>
        <end position="237"/>
    </location>
</feature>
<dbReference type="Gene3D" id="1.20.1540.10">
    <property type="entry name" value="Rhomboid-like"/>
    <property type="match status" value="1"/>
</dbReference>
<dbReference type="SUPFAM" id="SSF144091">
    <property type="entry name" value="Rhomboid-like"/>
    <property type="match status" value="1"/>
</dbReference>
<proteinExistence type="inferred from homology"/>
<dbReference type="GO" id="GO:0006508">
    <property type="term" value="P:proteolysis"/>
    <property type="evidence" value="ECO:0007669"/>
    <property type="project" value="UniProtKB-KW"/>
</dbReference>
<dbReference type="EMBL" id="CDOK01000130">
    <property type="protein sequence ID" value="CEN50484.1"/>
    <property type="molecule type" value="Genomic_DNA"/>
</dbReference>
<evidence type="ECO:0000313" key="10">
    <source>
        <dbReference type="Proteomes" id="UP000039370"/>
    </source>
</evidence>
<dbReference type="InterPro" id="IPR035952">
    <property type="entry name" value="Rhomboid-like_sf"/>
</dbReference>
<evidence type="ECO:0000313" key="9">
    <source>
        <dbReference type="EMBL" id="CEN50484.1"/>
    </source>
</evidence>
<evidence type="ECO:0000256" key="1">
    <source>
        <dbReference type="ARBA" id="ARBA00004141"/>
    </source>
</evidence>
<dbReference type="GO" id="GO:0016020">
    <property type="term" value="C:membrane"/>
    <property type="evidence" value="ECO:0007669"/>
    <property type="project" value="UniProtKB-SubCell"/>
</dbReference>
<keyword evidence="9" id="KW-0645">Protease</keyword>